<sequence>MADEFVIKLISDDFAEGVGGGRKGGGEIRGSAFAIGAKLGLGIGIAQKLLSLAMEVIGGVLRPVMRVVKGIFKLVGELLRPVVEILMLIVRPILIMLRPIIQLFRTFMAPFMSIAREFGRIATQQIGKGNLGLAMEASIEGVKALLLPFIISISAVALELASTLIIGTITSLINIIIRGMGDLLQPIFTLLGYGPEFKALVEDITTWVTAQGYILSGNVNALIAEGTAMILEGMEESLRGNLETLKIKAIESEDIVKKATEGMGIDVDKAFGIGGKIPDTFGKALFNMIITTDNFAARLQTAADRINSINIRGRVSKARGVVVRIFNRVVGTFDAVPEEF</sequence>
<protein>
    <submittedName>
        <fullName evidence="1">Uncharacterized protein</fullName>
    </submittedName>
</protein>
<accession>A0A0F9P9Q0</accession>
<comment type="caution">
    <text evidence="1">The sequence shown here is derived from an EMBL/GenBank/DDBJ whole genome shotgun (WGS) entry which is preliminary data.</text>
</comment>
<evidence type="ECO:0000313" key="1">
    <source>
        <dbReference type="EMBL" id="KKM97740.1"/>
    </source>
</evidence>
<organism evidence="1">
    <name type="scientific">marine sediment metagenome</name>
    <dbReference type="NCBI Taxonomy" id="412755"/>
    <lineage>
        <taxon>unclassified sequences</taxon>
        <taxon>metagenomes</taxon>
        <taxon>ecological metagenomes</taxon>
    </lineage>
</organism>
<gene>
    <name evidence="1" type="ORF">LCGC14_1165040</name>
</gene>
<proteinExistence type="predicted"/>
<dbReference type="AlphaFoldDB" id="A0A0F9P9Q0"/>
<reference evidence="1" key="1">
    <citation type="journal article" date="2015" name="Nature">
        <title>Complex archaea that bridge the gap between prokaryotes and eukaryotes.</title>
        <authorList>
            <person name="Spang A."/>
            <person name="Saw J.H."/>
            <person name="Jorgensen S.L."/>
            <person name="Zaremba-Niedzwiedzka K."/>
            <person name="Martijn J."/>
            <person name="Lind A.E."/>
            <person name="van Eijk R."/>
            <person name="Schleper C."/>
            <person name="Guy L."/>
            <person name="Ettema T.J."/>
        </authorList>
    </citation>
    <scope>NUCLEOTIDE SEQUENCE</scope>
</reference>
<dbReference type="EMBL" id="LAZR01005712">
    <property type="protein sequence ID" value="KKM97740.1"/>
    <property type="molecule type" value="Genomic_DNA"/>
</dbReference>
<name>A0A0F9P9Q0_9ZZZZ</name>